<dbReference type="AlphaFoldDB" id="U5MQX3"/>
<dbReference type="PATRIC" id="fig|1345695.10.peg.891"/>
<evidence type="ECO:0000313" key="2">
    <source>
        <dbReference type="EMBL" id="AGX41837.1"/>
    </source>
</evidence>
<evidence type="ECO:0000313" key="3">
    <source>
        <dbReference type="Proteomes" id="UP000017118"/>
    </source>
</evidence>
<dbReference type="OrthoDB" id="1909787at2"/>
<protein>
    <submittedName>
        <fullName evidence="2">Uncharacterized protein</fullName>
    </submittedName>
</protein>
<dbReference type="Proteomes" id="UP000017118">
    <property type="component" value="Chromosome"/>
</dbReference>
<gene>
    <name evidence="2" type="ORF">CLSA_c08240</name>
</gene>
<dbReference type="GeneID" id="55473361"/>
<reference evidence="2 3" key="1">
    <citation type="journal article" date="2013" name="Genome Announc.">
        <title>Complete Genome Sequence of the Solvent Producer Clostridium saccharobutylicum NCP262 (DSM 13864).</title>
        <authorList>
            <person name="Poehlein A."/>
            <person name="Hartwich K."/>
            <person name="Krabben P."/>
            <person name="Ehrenreich A."/>
            <person name="Liebl W."/>
            <person name="Durre P."/>
            <person name="Gottschalk G."/>
            <person name="Daniel R."/>
        </authorList>
    </citation>
    <scope>NUCLEOTIDE SEQUENCE [LARGE SCALE GENOMIC DNA]</scope>
    <source>
        <strain evidence="2">DSM 13864</strain>
    </source>
</reference>
<keyword evidence="1" id="KW-0472">Membrane</keyword>
<dbReference type="KEGG" id="csb:CLSA_c08240"/>
<dbReference type="EMBL" id="CP006721">
    <property type="protein sequence ID" value="AGX41837.1"/>
    <property type="molecule type" value="Genomic_DNA"/>
</dbReference>
<accession>U5MQX3</accession>
<dbReference type="HOGENOM" id="CLU_1486637_0_0_9"/>
<name>U5MQX3_CLOSA</name>
<organism evidence="2 3">
    <name type="scientific">Clostridium saccharobutylicum DSM 13864</name>
    <dbReference type="NCBI Taxonomy" id="1345695"/>
    <lineage>
        <taxon>Bacteria</taxon>
        <taxon>Bacillati</taxon>
        <taxon>Bacillota</taxon>
        <taxon>Clostridia</taxon>
        <taxon>Eubacteriales</taxon>
        <taxon>Clostridiaceae</taxon>
        <taxon>Clostridium</taxon>
    </lineage>
</organism>
<feature type="transmembrane region" description="Helical" evidence="1">
    <location>
        <begin position="7"/>
        <end position="29"/>
    </location>
</feature>
<keyword evidence="1" id="KW-1133">Transmembrane helix</keyword>
<sequence>MKKIKKYILVLLLIIITLTVTIIIAAIMMDTVTIQHVTKNIETVEGTKEPLSTTTSEIYCEYIDGESYGDWVVVGKDGVLFEHDKNPWEEVVVIGNVPKKLNRDVFRSIFVFKGKYLGEQKINIYDNGHIYNRKTFESEEWFIKYPIKRVFDGFSPKDGFSLLDIIDEGEMPIREIEKDNE</sequence>
<evidence type="ECO:0000256" key="1">
    <source>
        <dbReference type="SAM" id="Phobius"/>
    </source>
</evidence>
<keyword evidence="3" id="KW-1185">Reference proteome</keyword>
<dbReference type="eggNOG" id="ENOG5032M7Z">
    <property type="taxonomic scope" value="Bacteria"/>
</dbReference>
<dbReference type="RefSeq" id="WP_022744124.1">
    <property type="nucleotide sequence ID" value="NC_022571.1"/>
</dbReference>
<proteinExistence type="predicted"/>
<keyword evidence="1" id="KW-0812">Transmembrane</keyword>